<proteinExistence type="inferred from homology"/>
<keyword evidence="4" id="KW-0547">Nucleotide-binding</keyword>
<dbReference type="Pfam" id="PF08740">
    <property type="entry name" value="BCS1_N"/>
    <property type="match status" value="1"/>
</dbReference>
<dbReference type="GeneID" id="43615139"/>
<dbReference type="OrthoDB" id="10251412at2759"/>
<evidence type="ECO:0000256" key="8">
    <source>
        <dbReference type="ARBA" id="ARBA00022989"/>
    </source>
</evidence>
<keyword evidence="17" id="KW-1185">Reference proteome</keyword>
<feature type="region of interest" description="Disordered" evidence="12">
    <location>
        <begin position="515"/>
        <end position="546"/>
    </location>
</feature>
<dbReference type="InterPro" id="IPR003959">
    <property type="entry name" value="ATPase_AAA_core"/>
</dbReference>
<dbReference type="GO" id="GO:0005743">
    <property type="term" value="C:mitochondrial inner membrane"/>
    <property type="evidence" value="ECO:0007669"/>
    <property type="project" value="UniProtKB-SubCell"/>
</dbReference>
<evidence type="ECO:0000256" key="4">
    <source>
        <dbReference type="ARBA" id="ARBA00022741"/>
    </source>
</evidence>
<evidence type="ECO:0000259" key="14">
    <source>
        <dbReference type="SMART" id="SM00382"/>
    </source>
</evidence>
<feature type="domain" description="AAA+ ATPase" evidence="14">
    <location>
        <begin position="287"/>
        <end position="425"/>
    </location>
</feature>
<dbReference type="AlphaFoldDB" id="A0A7J6J9Y9"/>
<keyword evidence="10 13" id="KW-0472">Membrane</keyword>
<dbReference type="Pfam" id="PF00004">
    <property type="entry name" value="AAA"/>
    <property type="match status" value="1"/>
</dbReference>
<gene>
    <name evidence="16" type="primary">bcsl1b-4</name>
    <name evidence="16" type="ORF">CGGC5_v006353</name>
</gene>
<evidence type="ECO:0000256" key="2">
    <source>
        <dbReference type="ARBA" id="ARBA00007448"/>
    </source>
</evidence>
<dbReference type="SMART" id="SM01024">
    <property type="entry name" value="BCS1_N"/>
    <property type="match status" value="1"/>
</dbReference>
<evidence type="ECO:0000256" key="13">
    <source>
        <dbReference type="SAM" id="Phobius"/>
    </source>
</evidence>
<dbReference type="PANTHER" id="PTHR23070">
    <property type="entry name" value="BCS1 AAA-TYPE ATPASE"/>
    <property type="match status" value="1"/>
</dbReference>
<comment type="caution">
    <text evidence="16">The sequence shown here is derived from an EMBL/GenBank/DDBJ whole genome shotgun (WGS) entry which is preliminary data.</text>
</comment>
<keyword evidence="5" id="KW-0999">Mitochondrion inner membrane</keyword>
<organism evidence="16 17">
    <name type="scientific">Colletotrichum fructicola (strain Nara gc5)</name>
    <name type="common">Anthracnose fungus</name>
    <name type="synonym">Colletotrichum gloeosporioides (strain Nara gc5)</name>
    <dbReference type="NCBI Taxonomy" id="1213859"/>
    <lineage>
        <taxon>Eukaryota</taxon>
        <taxon>Fungi</taxon>
        <taxon>Dikarya</taxon>
        <taxon>Ascomycota</taxon>
        <taxon>Pezizomycotina</taxon>
        <taxon>Sordariomycetes</taxon>
        <taxon>Hypocreomycetidae</taxon>
        <taxon>Glomerellales</taxon>
        <taxon>Glomerellaceae</taxon>
        <taxon>Colletotrichum</taxon>
        <taxon>Colletotrichum gloeosporioides species complex</taxon>
    </lineage>
</organism>
<keyword evidence="6" id="KW-0378">Hydrolase</keyword>
<feature type="transmembrane region" description="Helical" evidence="13">
    <location>
        <begin position="53"/>
        <end position="73"/>
    </location>
</feature>
<dbReference type="GO" id="GO:0005524">
    <property type="term" value="F:ATP binding"/>
    <property type="evidence" value="ECO:0007669"/>
    <property type="project" value="UniProtKB-KW"/>
</dbReference>
<reference evidence="16 17" key="1">
    <citation type="submission" date="2012-08" db="EMBL/GenBank/DDBJ databases">
        <authorList>
            <person name="Gan P.H.P."/>
            <person name="Ikeda K."/>
            <person name="Irieda H."/>
            <person name="Narusaka M."/>
            <person name="O'Connell R.J."/>
            <person name="Narusaka Y."/>
            <person name="Takano Y."/>
            <person name="Kubo Y."/>
            <person name="Shirasu K."/>
        </authorList>
    </citation>
    <scope>NUCLEOTIDE SEQUENCE [LARGE SCALE GENOMIC DNA]</scope>
    <source>
        <strain evidence="16 17">Nara gc5</strain>
    </source>
</reference>
<comment type="catalytic activity">
    <reaction evidence="11">
        <text>ATP + H2O = ADP + phosphate + H(+)</text>
        <dbReference type="Rhea" id="RHEA:13065"/>
        <dbReference type="ChEBI" id="CHEBI:15377"/>
        <dbReference type="ChEBI" id="CHEBI:15378"/>
        <dbReference type="ChEBI" id="CHEBI:30616"/>
        <dbReference type="ChEBI" id="CHEBI:43474"/>
        <dbReference type="ChEBI" id="CHEBI:456216"/>
    </reaction>
    <physiologicalReaction direction="left-to-right" evidence="11">
        <dbReference type="Rhea" id="RHEA:13066"/>
    </physiologicalReaction>
</comment>
<keyword evidence="9" id="KW-0496">Mitochondrion</keyword>
<comment type="similarity">
    <text evidence="2">Belongs to the AAA ATPase family. BCS1 subfamily.</text>
</comment>
<dbReference type="SUPFAM" id="SSF52540">
    <property type="entry name" value="P-loop containing nucleoside triphosphate hydrolases"/>
    <property type="match status" value="1"/>
</dbReference>
<dbReference type="InterPro" id="IPR057495">
    <property type="entry name" value="AAA_lid_BCS1"/>
</dbReference>
<evidence type="ECO:0000256" key="6">
    <source>
        <dbReference type="ARBA" id="ARBA00022801"/>
    </source>
</evidence>
<dbReference type="InterPro" id="IPR050747">
    <property type="entry name" value="Mitochondrial_chaperone_BCS1"/>
</dbReference>
<evidence type="ECO:0000256" key="12">
    <source>
        <dbReference type="SAM" id="MobiDB-lite"/>
    </source>
</evidence>
<dbReference type="Pfam" id="PF25426">
    <property type="entry name" value="AAA_lid_BCS1"/>
    <property type="match status" value="1"/>
</dbReference>
<dbReference type="InParanoid" id="A0A7J6J9Y9"/>
<reference evidence="16 17" key="2">
    <citation type="submission" date="2020-04" db="EMBL/GenBank/DDBJ databases">
        <title>Genome sequencing and assembly of multiple isolates from the Colletotrichum gloeosporioides species complex.</title>
        <authorList>
            <person name="Gan P."/>
            <person name="Shirasu K."/>
        </authorList>
    </citation>
    <scope>NUCLEOTIDE SEQUENCE [LARGE SCALE GENOMIC DNA]</scope>
    <source>
        <strain evidence="16 17">Nara gc5</strain>
    </source>
</reference>
<protein>
    <submittedName>
        <fullName evidence="16">Putative mitochondrial chaperone BCS1-B</fullName>
    </submittedName>
</protein>
<evidence type="ECO:0000256" key="1">
    <source>
        <dbReference type="ARBA" id="ARBA00004434"/>
    </source>
</evidence>
<dbReference type="EMBL" id="ANPB02000003">
    <property type="protein sequence ID" value="KAF4486808.1"/>
    <property type="molecule type" value="Genomic_DNA"/>
</dbReference>
<keyword evidence="3 13" id="KW-0812">Transmembrane</keyword>
<dbReference type="InterPro" id="IPR014851">
    <property type="entry name" value="BCS1_N"/>
</dbReference>
<evidence type="ECO:0000259" key="15">
    <source>
        <dbReference type="SMART" id="SM01024"/>
    </source>
</evidence>
<evidence type="ECO:0000313" key="17">
    <source>
        <dbReference type="Proteomes" id="UP000011096"/>
    </source>
</evidence>
<dbReference type="InterPro" id="IPR027417">
    <property type="entry name" value="P-loop_NTPase"/>
</dbReference>
<evidence type="ECO:0000256" key="11">
    <source>
        <dbReference type="ARBA" id="ARBA00048778"/>
    </source>
</evidence>
<dbReference type="InterPro" id="IPR003593">
    <property type="entry name" value="AAA+_ATPase"/>
</dbReference>
<accession>A0A7J6J9Y9</accession>
<evidence type="ECO:0000256" key="10">
    <source>
        <dbReference type="ARBA" id="ARBA00023136"/>
    </source>
</evidence>
<dbReference type="Gene3D" id="3.40.50.300">
    <property type="entry name" value="P-loop containing nucleotide triphosphate hydrolases"/>
    <property type="match status" value="1"/>
</dbReference>
<keyword evidence="8 13" id="KW-1133">Transmembrane helix</keyword>
<dbReference type="Proteomes" id="UP000011096">
    <property type="component" value="Unassembled WGS sequence"/>
</dbReference>
<evidence type="ECO:0000256" key="7">
    <source>
        <dbReference type="ARBA" id="ARBA00022840"/>
    </source>
</evidence>
<evidence type="ECO:0000256" key="3">
    <source>
        <dbReference type="ARBA" id="ARBA00022692"/>
    </source>
</evidence>
<keyword evidence="7" id="KW-0067">ATP-binding</keyword>
<feature type="domain" description="BCS1 N-terminal" evidence="15">
    <location>
        <begin position="61"/>
        <end position="254"/>
    </location>
</feature>
<evidence type="ECO:0000256" key="9">
    <source>
        <dbReference type="ARBA" id="ARBA00023128"/>
    </source>
</evidence>
<sequence>MEEVPWSFDTEGSCFPDPRTFRDMESQPSGMESLFPGYSIAVELFRRHLGLDLSSYVPFILILGMTGFAWAYVGEHVRSIMKTCFMSTAEIRPDDEIYNVIMSWVAGQPFGSNSRHFIVNMDLNSTVWSPWAWRDDLEDSGLSARNDKFQPKPLAYTPSFGAHLFWYKGRPIFFRRDKDNQQPNSLSNMKREEISLWCFGYSPAILKDLLDEAHKEYLRMDDNKTMIYRANLQPRSEPTWQRCMAREPRHFSTIVTRPGLKESIIDDITDYLSPETRMWYTDCGIPWRRGYLFAGPPGTGKSSFSFALAGHFKLRIYTVSLSSSNASEENLASLFTQLPQVCIVLFEDIDAAGLTSTRDPGAEKSGRKSPGKGKLSLSGLLNLLDGVASQEGRILIMSTNHVENLDKALIRPGRVDMTVHFTSADTQITAAIFRTVFASLDKTAKEERLIHGERKPREASARIQELSEQFAAKIPSGEFSPAEVQGYLIKHKRQPEVAVSCAEEWVHAMRLEKAASKTTAVVTDEGEEESSAQNTGEGSSDEESDA</sequence>
<name>A0A7J6J9Y9_COLFN</name>
<dbReference type="RefSeq" id="XP_031889093.1">
    <property type="nucleotide sequence ID" value="XM_032031084.1"/>
</dbReference>
<evidence type="ECO:0000256" key="5">
    <source>
        <dbReference type="ARBA" id="ARBA00022792"/>
    </source>
</evidence>
<dbReference type="GO" id="GO:0016887">
    <property type="term" value="F:ATP hydrolysis activity"/>
    <property type="evidence" value="ECO:0007669"/>
    <property type="project" value="InterPro"/>
</dbReference>
<dbReference type="SMART" id="SM00382">
    <property type="entry name" value="AAA"/>
    <property type="match status" value="1"/>
</dbReference>
<evidence type="ECO:0000313" key="16">
    <source>
        <dbReference type="EMBL" id="KAF4486808.1"/>
    </source>
</evidence>
<comment type="subcellular location">
    <subcellularLocation>
        <location evidence="1">Mitochondrion inner membrane</location>
        <topology evidence="1">Single-pass membrane protein</topology>
    </subcellularLocation>
</comment>